<dbReference type="PROSITE" id="PS51192">
    <property type="entry name" value="HELICASE_ATP_BIND_1"/>
    <property type="match status" value="1"/>
</dbReference>
<dbReference type="InParanoid" id="A0A2J7R3D6"/>
<evidence type="ECO:0000256" key="9">
    <source>
        <dbReference type="ARBA" id="ARBA00048988"/>
    </source>
</evidence>
<dbReference type="Gene3D" id="1.10.3380.20">
    <property type="match status" value="1"/>
</dbReference>
<dbReference type="FunFam" id="1.10.150.20:FF:000058">
    <property type="entry name" value="Helicase, POLQ like"/>
    <property type="match status" value="1"/>
</dbReference>
<keyword evidence="14" id="KW-1185">Reference proteome</keyword>
<dbReference type="Gene3D" id="1.10.150.20">
    <property type="entry name" value="5' to 3' exonuclease, C-terminal subdomain"/>
    <property type="match status" value="1"/>
</dbReference>
<accession>A0A2J7R3D6</accession>
<keyword evidence="5" id="KW-0347">Helicase</keyword>
<evidence type="ECO:0000256" key="1">
    <source>
        <dbReference type="ARBA" id="ARBA00004123"/>
    </source>
</evidence>
<dbReference type="CDD" id="cd18026">
    <property type="entry name" value="DEXHc_POLQ-like"/>
    <property type="match status" value="1"/>
</dbReference>
<dbReference type="SMART" id="SM00490">
    <property type="entry name" value="HELICc"/>
    <property type="match status" value="1"/>
</dbReference>
<evidence type="ECO:0008006" key="15">
    <source>
        <dbReference type="Google" id="ProtNLM"/>
    </source>
</evidence>
<proteinExistence type="predicted"/>
<keyword evidence="2" id="KW-0547">Nucleotide-binding</keyword>
<dbReference type="InterPro" id="IPR048960">
    <property type="entry name" value="POLQ-like_helical"/>
</dbReference>
<dbReference type="EMBL" id="NEVH01007822">
    <property type="protein sequence ID" value="PNF35325.1"/>
    <property type="molecule type" value="Genomic_DNA"/>
</dbReference>
<evidence type="ECO:0000256" key="3">
    <source>
        <dbReference type="ARBA" id="ARBA00022763"/>
    </source>
</evidence>
<evidence type="ECO:0000256" key="4">
    <source>
        <dbReference type="ARBA" id="ARBA00022801"/>
    </source>
</evidence>
<dbReference type="Pfam" id="PF25453">
    <property type="entry name" value="DUF7898"/>
    <property type="match status" value="1"/>
</dbReference>
<dbReference type="GO" id="GO:0016787">
    <property type="term" value="F:hydrolase activity"/>
    <property type="evidence" value="ECO:0007669"/>
    <property type="project" value="UniProtKB-KW"/>
</dbReference>
<gene>
    <name evidence="13" type="ORF">B7P43_G04834</name>
</gene>
<dbReference type="FunCoup" id="A0A2J7R3D6">
    <property type="interactions" value="1152"/>
</dbReference>
<evidence type="ECO:0000259" key="11">
    <source>
        <dbReference type="PROSITE" id="PS51192"/>
    </source>
</evidence>
<dbReference type="OrthoDB" id="2320933at2759"/>
<dbReference type="InterPro" id="IPR057220">
    <property type="entry name" value="DUF7898"/>
</dbReference>
<feature type="region of interest" description="Disordered" evidence="10">
    <location>
        <begin position="314"/>
        <end position="336"/>
    </location>
</feature>
<dbReference type="Pfam" id="PF00270">
    <property type="entry name" value="DEAD"/>
    <property type="match status" value="1"/>
</dbReference>
<feature type="domain" description="Helicase ATP-binding" evidence="11">
    <location>
        <begin position="378"/>
        <end position="551"/>
    </location>
</feature>
<dbReference type="GO" id="GO:0005524">
    <property type="term" value="F:ATP binding"/>
    <property type="evidence" value="ECO:0007669"/>
    <property type="project" value="UniProtKB-KW"/>
</dbReference>
<evidence type="ECO:0000313" key="14">
    <source>
        <dbReference type="Proteomes" id="UP000235965"/>
    </source>
</evidence>
<dbReference type="GO" id="GO:0005634">
    <property type="term" value="C:nucleus"/>
    <property type="evidence" value="ECO:0007669"/>
    <property type="project" value="UniProtKB-SubCell"/>
</dbReference>
<feature type="domain" description="Helicase C-terminal" evidence="12">
    <location>
        <begin position="606"/>
        <end position="796"/>
    </location>
</feature>
<dbReference type="GO" id="GO:0003676">
    <property type="term" value="F:nucleic acid binding"/>
    <property type="evidence" value="ECO:0007669"/>
    <property type="project" value="InterPro"/>
</dbReference>
<dbReference type="Gene3D" id="3.40.50.300">
    <property type="entry name" value="P-loop containing nucleotide triphosphate hydrolases"/>
    <property type="match status" value="2"/>
</dbReference>
<dbReference type="Proteomes" id="UP000235965">
    <property type="component" value="Unassembled WGS sequence"/>
</dbReference>
<comment type="caution">
    <text evidence="13">The sequence shown here is derived from an EMBL/GenBank/DDBJ whole genome shotgun (WGS) entry which is preliminary data.</text>
</comment>
<dbReference type="InterPro" id="IPR014001">
    <property type="entry name" value="Helicase_ATP-bd"/>
</dbReference>
<keyword evidence="6" id="KW-0067">ATP-binding</keyword>
<evidence type="ECO:0000256" key="10">
    <source>
        <dbReference type="SAM" id="MobiDB-lite"/>
    </source>
</evidence>
<name>A0A2J7R3D6_9NEOP</name>
<dbReference type="GO" id="GO:0043138">
    <property type="term" value="F:3'-5' DNA helicase activity"/>
    <property type="evidence" value="ECO:0007669"/>
    <property type="project" value="UniProtKB-EC"/>
</dbReference>
<dbReference type="SUPFAM" id="SSF52540">
    <property type="entry name" value="P-loop containing nucleoside triphosphate hydrolases"/>
    <property type="match status" value="1"/>
</dbReference>
<dbReference type="SMART" id="SM00487">
    <property type="entry name" value="DEXDc"/>
    <property type="match status" value="1"/>
</dbReference>
<dbReference type="InterPro" id="IPR011545">
    <property type="entry name" value="DEAD/DEAH_box_helicase_dom"/>
</dbReference>
<dbReference type="SUPFAM" id="SSF158702">
    <property type="entry name" value="Sec63 N-terminal domain-like"/>
    <property type="match status" value="1"/>
</dbReference>
<dbReference type="CDD" id="cd18795">
    <property type="entry name" value="SF2_C_Ski2"/>
    <property type="match status" value="1"/>
</dbReference>
<evidence type="ECO:0000256" key="8">
    <source>
        <dbReference type="ARBA" id="ARBA00023242"/>
    </source>
</evidence>
<comment type="catalytic activity">
    <reaction evidence="9">
        <text>ATP + H2O = ADP + phosphate + H(+)</text>
        <dbReference type="Rhea" id="RHEA:13065"/>
        <dbReference type="ChEBI" id="CHEBI:15377"/>
        <dbReference type="ChEBI" id="CHEBI:15378"/>
        <dbReference type="ChEBI" id="CHEBI:30616"/>
        <dbReference type="ChEBI" id="CHEBI:43474"/>
        <dbReference type="ChEBI" id="CHEBI:456216"/>
        <dbReference type="EC" id="5.6.2.4"/>
    </reaction>
</comment>
<dbReference type="InterPro" id="IPR050474">
    <property type="entry name" value="Hel308_SKI2-like"/>
</dbReference>
<organism evidence="13 14">
    <name type="scientific">Cryptotermes secundus</name>
    <dbReference type="NCBI Taxonomy" id="105785"/>
    <lineage>
        <taxon>Eukaryota</taxon>
        <taxon>Metazoa</taxon>
        <taxon>Ecdysozoa</taxon>
        <taxon>Arthropoda</taxon>
        <taxon>Hexapoda</taxon>
        <taxon>Insecta</taxon>
        <taxon>Pterygota</taxon>
        <taxon>Neoptera</taxon>
        <taxon>Polyneoptera</taxon>
        <taxon>Dictyoptera</taxon>
        <taxon>Blattodea</taxon>
        <taxon>Blattoidea</taxon>
        <taxon>Termitoidae</taxon>
        <taxon>Kalotermitidae</taxon>
        <taxon>Cryptotermitinae</taxon>
        <taxon>Cryptotermes</taxon>
    </lineage>
</organism>
<evidence type="ECO:0000256" key="7">
    <source>
        <dbReference type="ARBA" id="ARBA00023204"/>
    </source>
</evidence>
<evidence type="ECO:0000256" key="6">
    <source>
        <dbReference type="ARBA" id="ARBA00022840"/>
    </source>
</evidence>
<dbReference type="InterPro" id="IPR001650">
    <property type="entry name" value="Helicase_C-like"/>
</dbReference>
<dbReference type="AlphaFoldDB" id="A0A2J7R3D6"/>
<dbReference type="FunFam" id="3.40.50.300:FF:000813">
    <property type="entry name" value="helicase POLQ-like isoform X1"/>
    <property type="match status" value="1"/>
</dbReference>
<dbReference type="Pfam" id="PF20470">
    <property type="entry name" value="HTH_61"/>
    <property type="match status" value="1"/>
</dbReference>
<comment type="subcellular location">
    <subcellularLocation>
        <location evidence="1">Nucleus</location>
    </subcellularLocation>
</comment>
<sequence>MDEEIVRKVIYRKSCLTSRYKQNGCLRRHSHGPINRHQPIFKNSSIKPCMASTPQQCRRRTTDNSECETRTQAKDKAKTCTNSNVLIENVTPLKRQKTKHNFNFIKGITSLDGRPDKHTNVCRNICGESFSVTTVKSPTQNQMLSLDESMLARVDLDSAVKDYCDSQNRNINLDIQSTEHEDHYHVPNPSEEHFNVINDEIMKSSSQGSDDSSCKVRTQYSESRCDKYRPLNRIQHKDMVTNSSYCMAPHVGINSAQNEHFQITDSAWVNDSFSEDVINNMDKDIPISNCSPLSNMPLGEKIKRALISNVQKPVTPKPKNVQVNAGDEPQNSSSNTEKLSTFFDIGPFFGLPLKVKSLIQKFKGISDLYPWQKECLNLVALQQRKNLVYALPTSGGKTLVAEMLILRELFCSRKNAIFVVPYVAIVQEKVRSLAPFGLELDFFVEEYAAGKGQYPPPKRRRKQTVYVATIEKALGLTNSLIEAQRMKEVGLCIVDELHLVGDSNGRGSVLEGLLTKLLYLQASIQIVGMSATIGNLHEIATFLDAEMFTQDFRPVELKEYVKCENKLYAVNLRAACPDEFLMLERKLSFSYSAAAASIDPDMIGGLVGEVIPKSSCLVFCPTKKSCENVAQLICSVLPKEILQYKKEEKKALYRALTSEGNGSVCPVLRKILPFGIAYHHSGLTADEKNLLQEAYQSGTLCCICCTSTLAAGVNLPAKRVILRSPYIGRDFINLSRYKQMIGRAGRVGFGEMGESILICKTNETQKVKELLSSPMDEVTSSLHLNDGLGIQNLVLSAVGLGIATTRATLQKMMEFSLLSVQASKLNVNLHLEIDKILAKLIKLQALTTVDLERSSPNSSIMLDNQSNITVHILDTSESDMKQNKSVTPTCGKKEICNRIVYLKSETLLTVSRLGKAAIKGCMHLSCTHMLYQDLVQAQSSLVLLSCLHLLYLVTPYDFMSQVKPNPAVYFSVYNRLDVKDIKTTNVLGISEVCMARMVTGQVMKSGQEKVVHRFYLTLMLYDLWNQRSLWDVANEFQVPRGIVQNLMTSAAAFSSCVLRFCEEMNEFWAFKDLLVNFTEQLSHCCTSELLPLMDLPAVKRGRARQLYKAGYKTLQDVANADPKQMVHTIDHMSNKVANQITAAAKLLLKQKADSLRAEAEEMLEGLQSSPKSC</sequence>
<keyword evidence="4" id="KW-0378">Hydrolase</keyword>
<evidence type="ECO:0000256" key="2">
    <source>
        <dbReference type="ARBA" id="ARBA00022741"/>
    </source>
</evidence>
<dbReference type="PANTHER" id="PTHR47961">
    <property type="entry name" value="DNA POLYMERASE THETA, PUTATIVE (AFU_ORTHOLOGUE AFUA_1G05260)-RELATED"/>
    <property type="match status" value="1"/>
</dbReference>
<dbReference type="InterPro" id="IPR027417">
    <property type="entry name" value="P-loop_NTPase"/>
</dbReference>
<keyword evidence="7" id="KW-0234">DNA repair</keyword>
<dbReference type="GO" id="GO:0006302">
    <property type="term" value="P:double-strand break repair"/>
    <property type="evidence" value="ECO:0007669"/>
    <property type="project" value="UniProtKB-ARBA"/>
</dbReference>
<evidence type="ECO:0000256" key="5">
    <source>
        <dbReference type="ARBA" id="ARBA00022806"/>
    </source>
</evidence>
<evidence type="ECO:0000313" key="13">
    <source>
        <dbReference type="EMBL" id="PNF35325.1"/>
    </source>
</evidence>
<dbReference type="PANTHER" id="PTHR47961:SF12">
    <property type="entry name" value="HELICASE POLQ-LIKE"/>
    <property type="match status" value="1"/>
</dbReference>
<dbReference type="PROSITE" id="PS51194">
    <property type="entry name" value="HELICASE_CTER"/>
    <property type="match status" value="1"/>
</dbReference>
<dbReference type="Pfam" id="PF21099">
    <property type="entry name" value="POLQ_helical"/>
    <property type="match status" value="1"/>
</dbReference>
<keyword evidence="8" id="KW-0539">Nucleus</keyword>
<dbReference type="InterPro" id="IPR046931">
    <property type="entry name" value="HTH_61"/>
</dbReference>
<dbReference type="STRING" id="105785.A0A2J7R3D6"/>
<dbReference type="Pfam" id="PF00271">
    <property type="entry name" value="Helicase_C"/>
    <property type="match status" value="1"/>
</dbReference>
<reference evidence="13 14" key="1">
    <citation type="submission" date="2017-12" db="EMBL/GenBank/DDBJ databases">
        <title>Hemimetabolous genomes reveal molecular basis of termite eusociality.</title>
        <authorList>
            <person name="Harrison M.C."/>
            <person name="Jongepier E."/>
            <person name="Robertson H.M."/>
            <person name="Arning N."/>
            <person name="Bitard-Feildel T."/>
            <person name="Chao H."/>
            <person name="Childers C.P."/>
            <person name="Dinh H."/>
            <person name="Doddapaneni H."/>
            <person name="Dugan S."/>
            <person name="Gowin J."/>
            <person name="Greiner C."/>
            <person name="Han Y."/>
            <person name="Hu H."/>
            <person name="Hughes D.S.T."/>
            <person name="Huylmans A.-K."/>
            <person name="Kemena C."/>
            <person name="Kremer L.P.M."/>
            <person name="Lee S.L."/>
            <person name="Lopez-Ezquerra A."/>
            <person name="Mallet L."/>
            <person name="Monroy-Kuhn J.M."/>
            <person name="Moser A."/>
            <person name="Murali S.C."/>
            <person name="Muzny D.M."/>
            <person name="Otani S."/>
            <person name="Piulachs M.-D."/>
            <person name="Poelchau M."/>
            <person name="Qu J."/>
            <person name="Schaub F."/>
            <person name="Wada-Katsumata A."/>
            <person name="Worley K.C."/>
            <person name="Xie Q."/>
            <person name="Ylla G."/>
            <person name="Poulsen M."/>
            <person name="Gibbs R.A."/>
            <person name="Schal C."/>
            <person name="Richards S."/>
            <person name="Belles X."/>
            <person name="Korb J."/>
            <person name="Bornberg-Bauer E."/>
        </authorList>
    </citation>
    <scope>NUCLEOTIDE SEQUENCE [LARGE SCALE GENOMIC DNA]</scope>
    <source>
        <tissue evidence="13">Whole body</tissue>
    </source>
</reference>
<keyword evidence="3" id="KW-0227">DNA damage</keyword>
<protein>
    <recommendedName>
        <fullName evidence="15">Helicase POLQ-like</fullName>
    </recommendedName>
</protein>
<evidence type="ECO:0000259" key="12">
    <source>
        <dbReference type="PROSITE" id="PS51194"/>
    </source>
</evidence>